<dbReference type="InterPro" id="IPR004088">
    <property type="entry name" value="KH_dom_type_1"/>
</dbReference>
<feature type="domain" description="K Homology" evidence="4">
    <location>
        <begin position="115"/>
        <end position="192"/>
    </location>
</feature>
<feature type="domain" description="K Homology" evidence="4">
    <location>
        <begin position="37"/>
        <end position="108"/>
    </location>
</feature>
<feature type="region of interest" description="Disordered" evidence="3">
    <location>
        <begin position="368"/>
        <end position="436"/>
    </location>
</feature>
<evidence type="ECO:0000259" key="4">
    <source>
        <dbReference type="SMART" id="SM00322"/>
    </source>
</evidence>
<protein>
    <recommendedName>
        <fullName evidence="4">K Homology domain-containing protein</fullName>
    </recommendedName>
</protein>
<proteinExistence type="predicted"/>
<feature type="region of interest" description="Disordered" evidence="3">
    <location>
        <begin position="1"/>
        <end position="39"/>
    </location>
</feature>
<organism evidence="6">
    <name type="scientific">Perkinsus marinus (strain ATCC 50983 / TXsc)</name>
    <dbReference type="NCBI Taxonomy" id="423536"/>
    <lineage>
        <taxon>Eukaryota</taxon>
        <taxon>Sar</taxon>
        <taxon>Alveolata</taxon>
        <taxon>Perkinsozoa</taxon>
        <taxon>Perkinsea</taxon>
        <taxon>Perkinsida</taxon>
        <taxon>Perkinsidae</taxon>
        <taxon>Perkinsus</taxon>
    </lineage>
</organism>
<evidence type="ECO:0000256" key="1">
    <source>
        <dbReference type="ARBA" id="ARBA00022737"/>
    </source>
</evidence>
<evidence type="ECO:0000256" key="2">
    <source>
        <dbReference type="PROSITE-ProRule" id="PRU00117"/>
    </source>
</evidence>
<keyword evidence="1" id="KW-0677">Repeat</keyword>
<dbReference type="PANTHER" id="PTHR10288">
    <property type="entry name" value="KH DOMAIN CONTAINING RNA BINDING PROTEIN"/>
    <property type="match status" value="1"/>
</dbReference>
<feature type="domain" description="K Homology" evidence="4">
    <location>
        <begin position="280"/>
        <end position="349"/>
    </location>
</feature>
<accession>C5LRN4</accession>
<dbReference type="GO" id="GO:0003723">
    <property type="term" value="F:RNA binding"/>
    <property type="evidence" value="ECO:0007669"/>
    <property type="project" value="UniProtKB-UniRule"/>
</dbReference>
<dbReference type="OrthoDB" id="444787at2759"/>
<dbReference type="GeneID" id="9043682"/>
<feature type="compositionally biased region" description="Polar residues" evidence="3">
    <location>
        <begin position="416"/>
        <end position="432"/>
    </location>
</feature>
<evidence type="ECO:0000313" key="5">
    <source>
        <dbReference type="EMBL" id="EER00593.1"/>
    </source>
</evidence>
<feature type="compositionally biased region" description="Gly residues" evidence="3">
    <location>
        <begin position="369"/>
        <end position="382"/>
    </location>
</feature>
<dbReference type="InterPro" id="IPR036612">
    <property type="entry name" value="KH_dom_type_1_sf"/>
</dbReference>
<dbReference type="Pfam" id="PF00013">
    <property type="entry name" value="KH_1"/>
    <property type="match status" value="3"/>
</dbReference>
<sequence>MQQEGPAVSGVQQKPAGPRTAPRGNPSKAFEFGPDAGPYREQVEVSQELVSMVIGKRGATISDLKQLTGANIHGDQSTREQGYTIFYVDAQSEEQLQAAVDAIREKISPLEPKDGETQRFFEIPDSKVSEVLGPQGVALTRIKERSGARLEIKAVPPAEYHGSTRGMPRTVNCVGTEGAVNKCEELVNKVVAGTVTCADLISEYEVDHPEVRSQKRLSSTPSYDETKRRRMDYDDHQGGGFDNSYNAGYQRGGGFGGSRVGGPIKGGGEGAWNDNSAAAAADFCILEVPFNGVGAIIGRGGEVINRLKEDSRCDIQISKSGAGPYREVSLQGPHDGIITVVGFINERLAGAHVVKAAPANGLPPYLFGSGDGAPRGRMGSGGPQPYMQQQGPPSTARSYGMQGGPPEAHSTPPGQPWQQPQIEGYSAGNSMMPQYQQQPPPYAGGLCTRIPCDWYC</sequence>
<dbReference type="Gene3D" id="3.30.1370.10">
    <property type="entry name" value="K Homology domain, type 1"/>
    <property type="match status" value="3"/>
</dbReference>
<dbReference type="SMART" id="SM00322">
    <property type="entry name" value="KH"/>
    <property type="match status" value="3"/>
</dbReference>
<keyword evidence="2" id="KW-0694">RNA-binding</keyword>
<dbReference type="RefSeq" id="XP_002767875.1">
    <property type="nucleotide sequence ID" value="XM_002767829.1"/>
</dbReference>
<dbReference type="AlphaFoldDB" id="C5LRN4"/>
<dbReference type="InterPro" id="IPR004087">
    <property type="entry name" value="KH_dom"/>
</dbReference>
<name>C5LRN4_PERM5</name>
<dbReference type="EMBL" id="GG684902">
    <property type="protein sequence ID" value="EER00593.1"/>
    <property type="molecule type" value="Genomic_DNA"/>
</dbReference>
<dbReference type="SUPFAM" id="SSF54791">
    <property type="entry name" value="Eukaryotic type KH-domain (KH-domain type I)"/>
    <property type="match status" value="3"/>
</dbReference>
<feature type="region of interest" description="Disordered" evidence="3">
    <location>
        <begin position="209"/>
        <end position="229"/>
    </location>
</feature>
<dbReference type="Proteomes" id="UP000007800">
    <property type="component" value="Unassembled WGS sequence"/>
</dbReference>
<reference evidence="5 6" key="1">
    <citation type="submission" date="2008-07" db="EMBL/GenBank/DDBJ databases">
        <authorList>
            <person name="El-Sayed N."/>
            <person name="Caler E."/>
            <person name="Inman J."/>
            <person name="Amedeo P."/>
            <person name="Hass B."/>
            <person name="Wortman J."/>
        </authorList>
    </citation>
    <scope>NUCLEOTIDE SEQUENCE [LARGE SCALE GENOMIC DNA]</scope>
    <source>
        <strain evidence="6">ATCC 50983 / TXsc</strain>
    </source>
</reference>
<feature type="compositionally biased region" description="Low complexity" evidence="3">
    <location>
        <begin position="383"/>
        <end position="394"/>
    </location>
</feature>
<dbReference type="InParanoid" id="C5LRN4"/>
<evidence type="ECO:0000256" key="3">
    <source>
        <dbReference type="SAM" id="MobiDB-lite"/>
    </source>
</evidence>
<dbReference type="PROSITE" id="PS50084">
    <property type="entry name" value="KH_TYPE_1"/>
    <property type="match status" value="3"/>
</dbReference>
<evidence type="ECO:0000313" key="6">
    <source>
        <dbReference type="Proteomes" id="UP000007800"/>
    </source>
</evidence>
<gene>
    <name evidence="5" type="ORF">Pmar_PMAR021964</name>
</gene>
<keyword evidence="6" id="KW-1185">Reference proteome</keyword>
<dbReference type="CDD" id="cd00105">
    <property type="entry name" value="KH-I"/>
    <property type="match status" value="2"/>
</dbReference>